<dbReference type="STRING" id="1817814.A2V81_01740"/>
<accession>A0A1F4XJJ1</accession>
<dbReference type="SUPFAM" id="SSF56112">
    <property type="entry name" value="Protein kinase-like (PK-like)"/>
    <property type="match status" value="1"/>
</dbReference>
<evidence type="ECO:0000259" key="2">
    <source>
        <dbReference type="PROSITE" id="PS50011"/>
    </source>
</evidence>
<reference evidence="3 4" key="1">
    <citation type="journal article" date="2016" name="Nat. Commun.">
        <title>Thousands of microbial genomes shed light on interconnected biogeochemical processes in an aquifer system.</title>
        <authorList>
            <person name="Anantharaman K."/>
            <person name="Brown C.T."/>
            <person name="Hug L.A."/>
            <person name="Sharon I."/>
            <person name="Castelle C.J."/>
            <person name="Probst A.J."/>
            <person name="Thomas B.C."/>
            <person name="Singh A."/>
            <person name="Wilkins M.J."/>
            <person name="Karaoz U."/>
            <person name="Brodie E.L."/>
            <person name="Williams K.H."/>
            <person name="Hubbard S.S."/>
            <person name="Banfield J.F."/>
        </authorList>
    </citation>
    <scope>NUCLEOTIDE SEQUENCE [LARGE SCALE GENOMIC DNA]</scope>
</reference>
<dbReference type="InterPro" id="IPR011009">
    <property type="entry name" value="Kinase-like_dom_sf"/>
</dbReference>
<evidence type="ECO:0000313" key="4">
    <source>
        <dbReference type="Proteomes" id="UP000177614"/>
    </source>
</evidence>
<dbReference type="Gene3D" id="1.10.510.10">
    <property type="entry name" value="Transferase(Phosphotransferase) domain 1"/>
    <property type="match status" value="1"/>
</dbReference>
<sequence>MSENIDIHLGRDRKNTPEATEPTVYRSLGDQEDERKKSIAVADIRRTLAVFDESLLDPSVLTNARNVSILEENLGDLSLEWQARITTGGIDHHNEKGETVGRVFTGNQVGRGGLGSINEVYFARSGQSKLERGVGKTHLDATENPYAYRAFLDEKNNAQIIQKILEDYPAEPGARNLARPLLVSNESVVYEKIENNQGESLNLRATMEQSSVRDWLLQLAGGVEGLAYLQRHGLNHFDFKPDNIVLGKNGEGVLLDYGAARPHGRIEMDRISITPRFTDIQNIVLQDLTQVHDICDKFAVGMSLRDFLLKKEFLEPEKNPAPISHKLLALKETSSEAMKELHVLYVKLSEVGKNFESDSVNYVPLDQLADRLRAIAKMFPEIRGAPNRDKNQESHAAPTIPAAETLPIQS</sequence>
<dbReference type="EMBL" id="MEWR01000018">
    <property type="protein sequence ID" value="OGC81809.1"/>
    <property type="molecule type" value="Genomic_DNA"/>
</dbReference>
<gene>
    <name evidence="3" type="ORF">A2V81_01740</name>
</gene>
<dbReference type="AlphaFoldDB" id="A0A1F4XJJ1"/>
<proteinExistence type="predicted"/>
<feature type="domain" description="Protein kinase" evidence="2">
    <location>
        <begin position="103"/>
        <end position="410"/>
    </location>
</feature>
<dbReference type="PROSITE" id="PS50011">
    <property type="entry name" value="PROTEIN_KINASE_DOM"/>
    <property type="match status" value="1"/>
</dbReference>
<dbReference type="GO" id="GO:0005524">
    <property type="term" value="F:ATP binding"/>
    <property type="evidence" value="ECO:0007669"/>
    <property type="project" value="InterPro"/>
</dbReference>
<protein>
    <recommendedName>
        <fullName evidence="2">Protein kinase domain-containing protein</fullName>
    </recommendedName>
</protein>
<organism evidence="3 4">
    <name type="scientific">Candidatus Abawacabacteria bacterium RBG_16_42_10</name>
    <dbReference type="NCBI Taxonomy" id="1817814"/>
    <lineage>
        <taxon>Bacteria</taxon>
        <taxon>Candidatus Abawacaibacteriota</taxon>
    </lineage>
</organism>
<evidence type="ECO:0000313" key="3">
    <source>
        <dbReference type="EMBL" id="OGC81809.1"/>
    </source>
</evidence>
<feature type="region of interest" description="Disordered" evidence="1">
    <location>
        <begin position="383"/>
        <end position="410"/>
    </location>
</feature>
<dbReference type="InterPro" id="IPR000719">
    <property type="entry name" value="Prot_kinase_dom"/>
</dbReference>
<evidence type="ECO:0000256" key="1">
    <source>
        <dbReference type="SAM" id="MobiDB-lite"/>
    </source>
</evidence>
<dbReference type="PROSITE" id="PS00108">
    <property type="entry name" value="PROTEIN_KINASE_ST"/>
    <property type="match status" value="1"/>
</dbReference>
<feature type="region of interest" description="Disordered" evidence="1">
    <location>
        <begin position="1"/>
        <end position="22"/>
    </location>
</feature>
<dbReference type="Proteomes" id="UP000177614">
    <property type="component" value="Unassembled WGS sequence"/>
</dbReference>
<feature type="compositionally biased region" description="Basic and acidic residues" evidence="1">
    <location>
        <begin position="1"/>
        <end position="16"/>
    </location>
</feature>
<dbReference type="Pfam" id="PF00069">
    <property type="entry name" value="Pkinase"/>
    <property type="match status" value="1"/>
</dbReference>
<comment type="caution">
    <text evidence="3">The sequence shown here is derived from an EMBL/GenBank/DDBJ whole genome shotgun (WGS) entry which is preliminary data.</text>
</comment>
<name>A0A1F4XJJ1_9BACT</name>
<dbReference type="GO" id="GO:0004672">
    <property type="term" value="F:protein kinase activity"/>
    <property type="evidence" value="ECO:0007669"/>
    <property type="project" value="InterPro"/>
</dbReference>
<dbReference type="InterPro" id="IPR008271">
    <property type="entry name" value="Ser/Thr_kinase_AS"/>
</dbReference>